<evidence type="ECO:0000313" key="13">
    <source>
        <dbReference type="EMBL" id="TWT74785.1"/>
    </source>
</evidence>
<organism evidence="13 14">
    <name type="scientific">Allorhodopirellula solitaria</name>
    <dbReference type="NCBI Taxonomy" id="2527987"/>
    <lineage>
        <taxon>Bacteria</taxon>
        <taxon>Pseudomonadati</taxon>
        <taxon>Planctomycetota</taxon>
        <taxon>Planctomycetia</taxon>
        <taxon>Pirellulales</taxon>
        <taxon>Pirellulaceae</taxon>
        <taxon>Allorhodopirellula</taxon>
    </lineage>
</organism>
<reference evidence="13 14" key="1">
    <citation type="submission" date="2019-02" db="EMBL/GenBank/DDBJ databases">
        <title>Deep-cultivation of Planctomycetes and their phenomic and genomic characterization uncovers novel biology.</title>
        <authorList>
            <person name="Wiegand S."/>
            <person name="Jogler M."/>
            <person name="Boedeker C."/>
            <person name="Pinto D."/>
            <person name="Vollmers J."/>
            <person name="Rivas-Marin E."/>
            <person name="Kohn T."/>
            <person name="Peeters S.H."/>
            <person name="Heuer A."/>
            <person name="Rast P."/>
            <person name="Oberbeckmann S."/>
            <person name="Bunk B."/>
            <person name="Jeske O."/>
            <person name="Meyerdierks A."/>
            <person name="Storesund J.E."/>
            <person name="Kallscheuer N."/>
            <person name="Luecker S."/>
            <person name="Lage O.M."/>
            <person name="Pohl T."/>
            <person name="Merkel B.J."/>
            <person name="Hornburger P."/>
            <person name="Mueller R.-W."/>
            <person name="Bruemmer F."/>
            <person name="Labrenz M."/>
            <person name="Spormann A.M."/>
            <person name="Op Den Camp H."/>
            <person name="Overmann J."/>
            <person name="Amann R."/>
            <person name="Jetten M.S.M."/>
            <person name="Mascher T."/>
            <person name="Medema M.H."/>
            <person name="Devos D.P."/>
            <person name="Kaster A.-K."/>
            <person name="Ovreas L."/>
            <person name="Rohde M."/>
            <person name="Galperin M.Y."/>
            <person name="Jogler C."/>
        </authorList>
    </citation>
    <scope>NUCLEOTIDE SEQUENCE [LARGE SCALE GENOMIC DNA]</scope>
    <source>
        <strain evidence="13 14">CA85</strain>
    </source>
</reference>
<dbReference type="OrthoDB" id="9803963at2"/>
<protein>
    <recommendedName>
        <fullName evidence="6 11">Adenine phosphoribosyltransferase</fullName>
        <shortName evidence="11">APRT</shortName>
        <ecNumber evidence="6 11">2.4.2.7</ecNumber>
    </recommendedName>
</protein>
<comment type="function">
    <text evidence="2 11">Catalyzes a salvage reaction resulting in the formation of AMP, that is energically less costly than de novo synthesis.</text>
</comment>
<dbReference type="EC" id="2.4.2.7" evidence="6 11"/>
<dbReference type="SUPFAM" id="SSF53271">
    <property type="entry name" value="PRTase-like"/>
    <property type="match status" value="1"/>
</dbReference>
<evidence type="ECO:0000256" key="3">
    <source>
        <dbReference type="ARBA" id="ARBA00004496"/>
    </source>
</evidence>
<dbReference type="InterPro" id="IPR000836">
    <property type="entry name" value="PRTase_dom"/>
</dbReference>
<comment type="subcellular location">
    <subcellularLocation>
        <location evidence="3 11">Cytoplasm</location>
    </subcellularLocation>
</comment>
<evidence type="ECO:0000313" key="14">
    <source>
        <dbReference type="Proteomes" id="UP000318053"/>
    </source>
</evidence>
<comment type="caution">
    <text evidence="13">The sequence shown here is derived from an EMBL/GenBank/DDBJ whole genome shotgun (WGS) entry which is preliminary data.</text>
</comment>
<accession>A0A5C5YIT8</accession>
<evidence type="ECO:0000256" key="5">
    <source>
        <dbReference type="ARBA" id="ARBA00008391"/>
    </source>
</evidence>
<gene>
    <name evidence="11 13" type="primary">apt</name>
    <name evidence="13" type="ORF">CA85_00700</name>
</gene>
<dbReference type="FunFam" id="3.40.50.2020:FF:000021">
    <property type="entry name" value="Adenine phosphoribosyltransferase"/>
    <property type="match status" value="1"/>
</dbReference>
<dbReference type="CDD" id="cd06223">
    <property type="entry name" value="PRTases_typeI"/>
    <property type="match status" value="1"/>
</dbReference>
<dbReference type="GO" id="GO:0005737">
    <property type="term" value="C:cytoplasm"/>
    <property type="evidence" value="ECO:0007669"/>
    <property type="project" value="UniProtKB-SubCell"/>
</dbReference>
<dbReference type="InterPro" id="IPR029057">
    <property type="entry name" value="PRTase-like"/>
</dbReference>
<keyword evidence="14" id="KW-1185">Reference proteome</keyword>
<evidence type="ECO:0000259" key="12">
    <source>
        <dbReference type="Pfam" id="PF00156"/>
    </source>
</evidence>
<dbReference type="Pfam" id="PF00156">
    <property type="entry name" value="Pribosyltran"/>
    <property type="match status" value="1"/>
</dbReference>
<dbReference type="GO" id="GO:0044209">
    <property type="term" value="P:AMP salvage"/>
    <property type="evidence" value="ECO:0007669"/>
    <property type="project" value="UniProtKB-UniRule"/>
</dbReference>
<comment type="pathway">
    <text evidence="4 11">Purine metabolism; AMP biosynthesis via salvage pathway; AMP from adenine: step 1/1.</text>
</comment>
<evidence type="ECO:0000256" key="6">
    <source>
        <dbReference type="ARBA" id="ARBA00011893"/>
    </source>
</evidence>
<keyword evidence="9 11" id="KW-0808">Transferase</keyword>
<keyword evidence="7 11" id="KW-0963">Cytoplasm</keyword>
<comment type="similarity">
    <text evidence="5 11">Belongs to the purine/pyrimidine phosphoribosyltransferase family.</text>
</comment>
<dbReference type="GO" id="GO:0002055">
    <property type="term" value="F:adenine binding"/>
    <property type="evidence" value="ECO:0007669"/>
    <property type="project" value="TreeGrafter"/>
</dbReference>
<keyword evidence="10 11" id="KW-0660">Purine salvage</keyword>
<evidence type="ECO:0000256" key="10">
    <source>
        <dbReference type="ARBA" id="ARBA00022726"/>
    </source>
</evidence>
<dbReference type="HAMAP" id="MF_00004">
    <property type="entry name" value="Aden_phosphoribosyltr"/>
    <property type="match status" value="1"/>
</dbReference>
<evidence type="ECO:0000256" key="8">
    <source>
        <dbReference type="ARBA" id="ARBA00022676"/>
    </source>
</evidence>
<evidence type="ECO:0000256" key="9">
    <source>
        <dbReference type="ARBA" id="ARBA00022679"/>
    </source>
</evidence>
<comment type="catalytic activity">
    <reaction evidence="1 11">
        <text>AMP + diphosphate = 5-phospho-alpha-D-ribose 1-diphosphate + adenine</text>
        <dbReference type="Rhea" id="RHEA:16609"/>
        <dbReference type="ChEBI" id="CHEBI:16708"/>
        <dbReference type="ChEBI" id="CHEBI:33019"/>
        <dbReference type="ChEBI" id="CHEBI:58017"/>
        <dbReference type="ChEBI" id="CHEBI:456215"/>
        <dbReference type="EC" id="2.4.2.7"/>
    </reaction>
</comment>
<dbReference type="PANTHER" id="PTHR32315">
    <property type="entry name" value="ADENINE PHOSPHORIBOSYLTRANSFERASE"/>
    <property type="match status" value="1"/>
</dbReference>
<sequence length="191" mass="20652">MANLRSLIRDIPDYPKPGILYRDITPLLADADALHEAVDQMAAPFLDAGVDVVAAAEARGFIFGTPLAMRLGAGFVPIRKPGKLPFDLHSFAYQLEYGTDELQIHVDGIQPGQRVLVVDDLLATGGTVEACLRLLEKCDADVVGCSFLLHLEAFGGEARLEPYHVHSVLKYSGDDGEAELSIQNREPGPSI</sequence>
<feature type="domain" description="Phosphoribosyltransferase" evidence="12">
    <location>
        <begin position="37"/>
        <end position="162"/>
    </location>
</feature>
<evidence type="ECO:0000256" key="7">
    <source>
        <dbReference type="ARBA" id="ARBA00022490"/>
    </source>
</evidence>
<dbReference type="Gene3D" id="3.40.50.2020">
    <property type="match status" value="1"/>
</dbReference>
<name>A0A5C5YIT8_9BACT</name>
<evidence type="ECO:0000256" key="4">
    <source>
        <dbReference type="ARBA" id="ARBA00004659"/>
    </source>
</evidence>
<evidence type="ECO:0000256" key="2">
    <source>
        <dbReference type="ARBA" id="ARBA00003968"/>
    </source>
</evidence>
<proteinExistence type="inferred from homology"/>
<dbReference type="NCBIfam" id="NF002634">
    <property type="entry name" value="PRK02304.1-3"/>
    <property type="match status" value="1"/>
</dbReference>
<dbReference type="GO" id="GO:0006168">
    <property type="term" value="P:adenine salvage"/>
    <property type="evidence" value="ECO:0007669"/>
    <property type="project" value="InterPro"/>
</dbReference>
<dbReference type="PANTHER" id="PTHR32315:SF3">
    <property type="entry name" value="ADENINE PHOSPHORIBOSYLTRANSFERASE"/>
    <property type="match status" value="1"/>
</dbReference>
<evidence type="ECO:0000256" key="1">
    <source>
        <dbReference type="ARBA" id="ARBA00000868"/>
    </source>
</evidence>
<dbReference type="UniPathway" id="UPA00588">
    <property type="reaction ID" value="UER00646"/>
</dbReference>
<dbReference type="InterPro" id="IPR005764">
    <property type="entry name" value="Ade_phspho_trans"/>
</dbReference>
<comment type="subunit">
    <text evidence="11">Homodimer.</text>
</comment>
<keyword evidence="8 11" id="KW-0328">Glycosyltransferase</keyword>
<evidence type="ECO:0000256" key="11">
    <source>
        <dbReference type="HAMAP-Rule" id="MF_00004"/>
    </source>
</evidence>
<dbReference type="InterPro" id="IPR050054">
    <property type="entry name" value="UPRTase/APRTase"/>
</dbReference>
<dbReference type="EMBL" id="SJPK01000001">
    <property type="protein sequence ID" value="TWT74785.1"/>
    <property type="molecule type" value="Genomic_DNA"/>
</dbReference>
<dbReference type="GO" id="GO:0006166">
    <property type="term" value="P:purine ribonucleoside salvage"/>
    <property type="evidence" value="ECO:0007669"/>
    <property type="project" value="UniProtKB-UniRule"/>
</dbReference>
<dbReference type="NCBIfam" id="NF002636">
    <property type="entry name" value="PRK02304.1-5"/>
    <property type="match status" value="1"/>
</dbReference>
<dbReference type="AlphaFoldDB" id="A0A5C5YIT8"/>
<dbReference type="NCBIfam" id="TIGR01090">
    <property type="entry name" value="apt"/>
    <property type="match status" value="1"/>
</dbReference>
<dbReference type="RefSeq" id="WP_146389121.1">
    <property type="nucleotide sequence ID" value="NZ_SJPK01000001.1"/>
</dbReference>
<dbReference type="GO" id="GO:0003999">
    <property type="term" value="F:adenine phosphoribosyltransferase activity"/>
    <property type="evidence" value="ECO:0007669"/>
    <property type="project" value="UniProtKB-UniRule"/>
</dbReference>
<dbReference type="Proteomes" id="UP000318053">
    <property type="component" value="Unassembled WGS sequence"/>
</dbReference>
<dbReference type="GO" id="GO:0016208">
    <property type="term" value="F:AMP binding"/>
    <property type="evidence" value="ECO:0007669"/>
    <property type="project" value="TreeGrafter"/>
</dbReference>